<dbReference type="Pfam" id="PF21980">
    <property type="entry name" value="MksE"/>
    <property type="match status" value="1"/>
</dbReference>
<dbReference type="Proteomes" id="UP000610456">
    <property type="component" value="Unassembled WGS sequence"/>
</dbReference>
<gene>
    <name evidence="1" type="ORF">GCM10007103_14590</name>
</gene>
<dbReference type="AlphaFoldDB" id="A0A918VVS1"/>
<name>A0A918VVS1_9FLAO</name>
<evidence type="ECO:0000313" key="2">
    <source>
        <dbReference type="Proteomes" id="UP000610456"/>
    </source>
</evidence>
<dbReference type="InterPro" id="IPR053841">
    <property type="entry name" value="MksE"/>
</dbReference>
<dbReference type="RefSeq" id="WP_189604057.1">
    <property type="nucleotide sequence ID" value="NZ_BMXB01000003.1"/>
</dbReference>
<comment type="caution">
    <text evidence="1">The sequence shown here is derived from an EMBL/GenBank/DDBJ whole genome shotgun (WGS) entry which is preliminary data.</text>
</comment>
<organism evidence="1 2">
    <name type="scientific">Salinimicrobium marinum</name>
    <dbReference type="NCBI Taxonomy" id="680283"/>
    <lineage>
        <taxon>Bacteria</taxon>
        <taxon>Pseudomonadati</taxon>
        <taxon>Bacteroidota</taxon>
        <taxon>Flavobacteriia</taxon>
        <taxon>Flavobacteriales</taxon>
        <taxon>Flavobacteriaceae</taxon>
        <taxon>Salinimicrobium</taxon>
    </lineage>
</organism>
<proteinExistence type="predicted"/>
<reference evidence="1" key="1">
    <citation type="journal article" date="2014" name="Int. J. Syst. Evol. Microbiol.">
        <title>Complete genome sequence of Corynebacterium casei LMG S-19264T (=DSM 44701T), isolated from a smear-ripened cheese.</title>
        <authorList>
            <consortium name="US DOE Joint Genome Institute (JGI-PGF)"/>
            <person name="Walter F."/>
            <person name="Albersmeier A."/>
            <person name="Kalinowski J."/>
            <person name="Ruckert C."/>
        </authorList>
    </citation>
    <scope>NUCLEOTIDE SEQUENCE</scope>
    <source>
        <strain evidence="1">KCTC 12719</strain>
    </source>
</reference>
<accession>A0A918VVS1</accession>
<dbReference type="EMBL" id="BMXB01000003">
    <property type="protein sequence ID" value="GHA34090.1"/>
    <property type="molecule type" value="Genomic_DNA"/>
</dbReference>
<reference evidence="1" key="2">
    <citation type="submission" date="2020-09" db="EMBL/GenBank/DDBJ databases">
        <authorList>
            <person name="Sun Q."/>
            <person name="Kim S."/>
        </authorList>
    </citation>
    <scope>NUCLEOTIDE SEQUENCE</scope>
    <source>
        <strain evidence="1">KCTC 12719</strain>
    </source>
</reference>
<sequence length="191" mass="22350">MQEFPKNTAEIFDVLSKGKFICSNSSKDLNRKLYAVLEDEDHFELLTSYFGNINFILERGNGYFYFSRNESKVNLERKLEIAFKWIDILDFFKTFDHSFGSGFRFSIADITVRLNTDADLKSKLTALKKITKRTNYTEAVSKLVDYLLKDNFVELQDEITNTYKVLSSFEYLEELIMTLHIPEDIANEIPE</sequence>
<protein>
    <submittedName>
        <fullName evidence="1">Uncharacterized protein</fullName>
    </submittedName>
</protein>
<keyword evidence="2" id="KW-1185">Reference proteome</keyword>
<evidence type="ECO:0000313" key="1">
    <source>
        <dbReference type="EMBL" id="GHA34090.1"/>
    </source>
</evidence>